<dbReference type="Proteomes" id="UP001152485">
    <property type="component" value="Unassembled WGS sequence"/>
</dbReference>
<comment type="caution">
    <text evidence="1">The sequence shown here is derived from an EMBL/GenBank/DDBJ whole genome shotgun (WGS) entry which is preliminary data.</text>
</comment>
<organism evidence="1 2">
    <name type="scientific">Pseudoalteromonas holothuriae</name>
    <dbReference type="NCBI Taxonomy" id="2963714"/>
    <lineage>
        <taxon>Bacteria</taxon>
        <taxon>Pseudomonadati</taxon>
        <taxon>Pseudomonadota</taxon>
        <taxon>Gammaproteobacteria</taxon>
        <taxon>Alteromonadales</taxon>
        <taxon>Pseudoalteromonadaceae</taxon>
        <taxon>Pseudoalteromonas</taxon>
    </lineage>
</organism>
<evidence type="ECO:0008006" key="3">
    <source>
        <dbReference type="Google" id="ProtNLM"/>
    </source>
</evidence>
<evidence type="ECO:0000313" key="1">
    <source>
        <dbReference type="EMBL" id="CAH9049770.1"/>
    </source>
</evidence>
<protein>
    <recommendedName>
        <fullName evidence="3">Antitoxin Xre/MbcA/ParS-like toxin-binding domain-containing protein</fullName>
    </recommendedName>
</protein>
<reference evidence="1 2" key="1">
    <citation type="submission" date="2022-07" db="EMBL/GenBank/DDBJ databases">
        <authorList>
            <person name="Criscuolo A."/>
        </authorList>
    </citation>
    <scope>NUCLEOTIDE SEQUENCE [LARGE SCALE GENOMIC DNA]</scope>
    <source>
        <strain evidence="2">CIP 111951</strain>
    </source>
</reference>
<dbReference type="EMBL" id="CAMAPD010000001">
    <property type="protein sequence ID" value="CAH9049770.1"/>
    <property type="molecule type" value="Genomic_DNA"/>
</dbReference>
<accession>A0ABM9GD29</accession>
<gene>
    <name evidence="1" type="ORF">PSECIP111951_00027</name>
</gene>
<proteinExistence type="predicted"/>
<sequence length="82" mass="9636">MTYWERFSDLCKSEFERCEFKKELIQACAGSEKIAWVVFRHTQTRLLSWMQSKIPALGGKTPRECAQHEPEKLKKVLLSFPC</sequence>
<evidence type="ECO:0000313" key="2">
    <source>
        <dbReference type="Proteomes" id="UP001152485"/>
    </source>
</evidence>
<name>A0ABM9GD29_9GAMM</name>
<dbReference type="RefSeq" id="WP_261591236.1">
    <property type="nucleotide sequence ID" value="NZ_CAMAPD010000001.1"/>
</dbReference>